<keyword evidence="5" id="KW-1185">Reference proteome</keyword>
<dbReference type="Proteomes" id="UP000265618">
    <property type="component" value="Unassembled WGS sequence"/>
</dbReference>
<accession>A0A9K3D5Q2</accession>
<evidence type="ECO:0000313" key="4">
    <source>
        <dbReference type="EMBL" id="GIQ88835.1"/>
    </source>
</evidence>
<evidence type="ECO:0000256" key="1">
    <source>
        <dbReference type="ARBA" id="ARBA00022679"/>
    </source>
</evidence>
<gene>
    <name evidence="4" type="ORF">KIPB_011175</name>
</gene>
<dbReference type="GO" id="GO:0006355">
    <property type="term" value="P:regulation of DNA-templated transcription"/>
    <property type="evidence" value="ECO:0007669"/>
    <property type="project" value="InterPro"/>
</dbReference>
<evidence type="ECO:0000259" key="3">
    <source>
        <dbReference type="PROSITE" id="PS51726"/>
    </source>
</evidence>
<reference evidence="4 5" key="1">
    <citation type="journal article" date="2018" name="PLoS ONE">
        <title>The draft genome of Kipferlia bialata reveals reductive genome evolution in fornicate parasites.</title>
        <authorList>
            <person name="Tanifuji G."/>
            <person name="Takabayashi S."/>
            <person name="Kume K."/>
            <person name="Takagi M."/>
            <person name="Nakayama T."/>
            <person name="Kamikawa R."/>
            <person name="Inagaki Y."/>
            <person name="Hashimoto T."/>
        </authorList>
    </citation>
    <scope>NUCLEOTIDE SEQUENCE [LARGE SCALE GENOMIC DNA]</scope>
    <source>
        <strain evidence="4">NY0173</strain>
    </source>
</reference>
<dbReference type="InterPro" id="IPR016181">
    <property type="entry name" value="Acyl_CoA_acyltransferase"/>
</dbReference>
<dbReference type="OrthoDB" id="787137at2759"/>
<evidence type="ECO:0000313" key="5">
    <source>
        <dbReference type="Proteomes" id="UP000265618"/>
    </source>
</evidence>
<name>A0A9K3D5Q2_9EUKA</name>
<dbReference type="InterPro" id="IPR050603">
    <property type="entry name" value="MYST_HAT"/>
</dbReference>
<dbReference type="Gene3D" id="3.40.630.30">
    <property type="match status" value="1"/>
</dbReference>
<dbReference type="AlphaFoldDB" id="A0A9K3D5Q2"/>
<protein>
    <recommendedName>
        <fullName evidence="3">MYST-type HAT domain-containing protein</fullName>
    </recommendedName>
</protein>
<sequence>MFYVVAVINEETGREEPVGFFSKEKAESNLLACIMVLPNHQRCGYGHTLLDVAYHLAHKEGRVGSPEQPLSDLGKALFLSYWKRRVVQFLSTWERPDITIEDIVRGTNITPDDVTEVLVELNLMTSKNNRDVTLQFKRSVIQNLDDALDERYRGRITTIQPSKLEYVPYPQQQRRVQL</sequence>
<dbReference type="GO" id="GO:0004402">
    <property type="term" value="F:histone acetyltransferase activity"/>
    <property type="evidence" value="ECO:0007669"/>
    <property type="project" value="InterPro"/>
</dbReference>
<organism evidence="4 5">
    <name type="scientific">Kipferlia bialata</name>
    <dbReference type="NCBI Taxonomy" id="797122"/>
    <lineage>
        <taxon>Eukaryota</taxon>
        <taxon>Metamonada</taxon>
        <taxon>Carpediemonas-like organisms</taxon>
        <taxon>Kipferlia</taxon>
    </lineage>
</organism>
<dbReference type="CDD" id="cd04301">
    <property type="entry name" value="NAT_SF"/>
    <property type="match status" value="1"/>
</dbReference>
<keyword evidence="1" id="KW-0808">Transferase</keyword>
<evidence type="ECO:0000256" key="2">
    <source>
        <dbReference type="PIRSR" id="PIRSR602717-51"/>
    </source>
</evidence>
<dbReference type="PANTHER" id="PTHR10615">
    <property type="entry name" value="HISTONE ACETYLTRANSFERASE"/>
    <property type="match status" value="1"/>
</dbReference>
<dbReference type="InterPro" id="IPR002717">
    <property type="entry name" value="HAT_MYST-type"/>
</dbReference>
<dbReference type="PROSITE" id="PS51726">
    <property type="entry name" value="MYST_HAT"/>
    <property type="match status" value="1"/>
</dbReference>
<comment type="caution">
    <text evidence="4">The sequence shown here is derived from an EMBL/GenBank/DDBJ whole genome shotgun (WGS) entry which is preliminary data.</text>
</comment>
<dbReference type="EMBL" id="BDIP01004436">
    <property type="protein sequence ID" value="GIQ88835.1"/>
    <property type="molecule type" value="Genomic_DNA"/>
</dbReference>
<dbReference type="Pfam" id="PF01853">
    <property type="entry name" value="MOZ_SAS"/>
    <property type="match status" value="1"/>
</dbReference>
<dbReference type="SUPFAM" id="SSF55729">
    <property type="entry name" value="Acyl-CoA N-acyltransferases (Nat)"/>
    <property type="match status" value="1"/>
</dbReference>
<feature type="domain" description="MYST-type HAT" evidence="3">
    <location>
        <begin position="1"/>
        <end position="168"/>
    </location>
</feature>
<feature type="active site" description="Proton donor/acceptor" evidence="2">
    <location>
        <position position="67"/>
    </location>
</feature>
<proteinExistence type="predicted"/>